<dbReference type="InterPro" id="IPR023808">
    <property type="entry name" value="Nitrile_Hydratase_acc_put"/>
</dbReference>
<dbReference type="InterPro" id="IPR008990">
    <property type="entry name" value="Elect_transpt_acc-like_dom_sf"/>
</dbReference>
<dbReference type="InterPro" id="IPR049054">
    <property type="entry name" value="CN_hydtase_beta-like_N"/>
</dbReference>
<proteinExistence type="predicted"/>
<evidence type="ECO:0000259" key="1">
    <source>
        <dbReference type="Pfam" id="PF21006"/>
    </source>
</evidence>
<gene>
    <name evidence="2" type="ORF">MPLDJ20_150071</name>
</gene>
<dbReference type="InterPro" id="IPR042262">
    <property type="entry name" value="CN_hydtase_beta_C"/>
</dbReference>
<dbReference type="Gene3D" id="1.10.472.20">
    <property type="entry name" value="Nitrile hydratase, beta subunit"/>
    <property type="match status" value="1"/>
</dbReference>
<dbReference type="Proteomes" id="UP000046373">
    <property type="component" value="Unassembled WGS sequence"/>
</dbReference>
<dbReference type="SUPFAM" id="SSF50090">
    <property type="entry name" value="Electron transport accessory proteins"/>
    <property type="match status" value="1"/>
</dbReference>
<sequence length="138" mass="15620">MIVYDPTNSLAAAALHALPARSAEDPIFRLAWHARVFSLIVSLVKEGRIHWPAFQERLVRYIGDRELSAGSQTAEEIDLHYFDCWLEAAHETLVAEGFITDLDVTAQVERIHAAVETIRIEQLTHEDSHKPVAVDHRD</sequence>
<protein>
    <recommendedName>
        <fullName evidence="1">Nitrile hydratase beta subunit-like N-terminal domain-containing protein</fullName>
    </recommendedName>
</protein>
<dbReference type="Pfam" id="PF21006">
    <property type="entry name" value="NHase_beta_N"/>
    <property type="match status" value="1"/>
</dbReference>
<dbReference type="EMBL" id="CCNB01000007">
    <property type="protein sequence ID" value="CDX32197.1"/>
    <property type="molecule type" value="Genomic_DNA"/>
</dbReference>
<organism evidence="2 3">
    <name type="scientific">Mesorhizobium plurifarium</name>
    <dbReference type="NCBI Taxonomy" id="69974"/>
    <lineage>
        <taxon>Bacteria</taxon>
        <taxon>Pseudomonadati</taxon>
        <taxon>Pseudomonadota</taxon>
        <taxon>Alphaproteobacteria</taxon>
        <taxon>Hyphomicrobiales</taxon>
        <taxon>Phyllobacteriaceae</taxon>
        <taxon>Mesorhizobium</taxon>
    </lineage>
</organism>
<accession>A0A090EMF3</accession>
<dbReference type="AlphaFoldDB" id="A0A090EMF3"/>
<reference evidence="2 3" key="1">
    <citation type="submission" date="2014-08" db="EMBL/GenBank/DDBJ databases">
        <authorList>
            <person name="Moulin Lionel"/>
        </authorList>
    </citation>
    <scope>NUCLEOTIDE SEQUENCE [LARGE SCALE GENOMIC DNA]</scope>
</reference>
<evidence type="ECO:0000313" key="3">
    <source>
        <dbReference type="Proteomes" id="UP000046373"/>
    </source>
</evidence>
<evidence type="ECO:0000313" key="2">
    <source>
        <dbReference type="EMBL" id="CDX32197.1"/>
    </source>
</evidence>
<feature type="domain" description="Nitrile hydratase beta subunit-like N-terminal" evidence="1">
    <location>
        <begin position="23"/>
        <end position="114"/>
    </location>
</feature>
<name>A0A090EMF3_MESPL</name>
<dbReference type="NCBIfam" id="TIGR03889">
    <property type="entry name" value="nitrile_acc"/>
    <property type="match status" value="1"/>
</dbReference>